<dbReference type="InterPro" id="IPR006477">
    <property type="entry name" value="Yir_bir_cir"/>
</dbReference>
<dbReference type="VEuPathDB" id="PlasmoDB:PBANKA_0006300"/>
<sequence>MISYCDEFDAFWKPFPDELNNSGNYNFRNRFFNKYCPNNNCDVDIDIVNDGCLWLFNNFFGSFGISLYRNTYKDMVVCVMIWLSYKLNQKTEHRTTKLNDFYSNYIQNRTEYAKHKPNDETYDNYNKILDEIKEYMDIDINNISYNKVLLVLFKCYENFGKNTVLNITSTNCPSLPTKKTAENGSISSSKEIKTIESSSKTEQSFHITTPVSSNTILSSSSLVNKLIPVLSTLVAIAIFLGISYKYMLFGFRKRTQKQHLRENVKK</sequence>
<dbReference type="Proteomes" id="UP000069549">
    <property type="component" value="Unassembled WGS sequence"/>
</dbReference>
<feature type="transmembrane region" description="Helical" evidence="1">
    <location>
        <begin position="226"/>
        <end position="247"/>
    </location>
</feature>
<dbReference type="Pfam" id="PF06022">
    <property type="entry name" value="Cir_Bir_Yir"/>
    <property type="match status" value="1"/>
</dbReference>
<evidence type="ECO:0000313" key="3">
    <source>
        <dbReference type="Proteomes" id="UP000069549"/>
    </source>
</evidence>
<dbReference type="EMBL" id="FFUQ01000458">
    <property type="protein sequence ID" value="CXH20047.1"/>
    <property type="molecule type" value="Genomic_DNA"/>
</dbReference>
<evidence type="ECO:0000313" key="2">
    <source>
        <dbReference type="EMBL" id="CXH20047.1"/>
    </source>
</evidence>
<accession>A0A0Y9PYU7</accession>
<keyword evidence="1" id="KW-1133">Transmembrane helix</keyword>
<proteinExistence type="predicted"/>
<gene>
    <name evidence="2" type="ORF">PBK173_000496800</name>
</gene>
<protein>
    <submittedName>
        <fullName evidence="2">Plasmodium variant antigen protein Cir/Yir/Bir, putative</fullName>
    </submittedName>
</protein>
<organism evidence="2 3">
    <name type="scientific">Plasmodium berghei</name>
    <dbReference type="NCBI Taxonomy" id="5821"/>
    <lineage>
        <taxon>Eukaryota</taxon>
        <taxon>Sar</taxon>
        <taxon>Alveolata</taxon>
        <taxon>Apicomplexa</taxon>
        <taxon>Aconoidasida</taxon>
        <taxon>Haemosporida</taxon>
        <taxon>Plasmodiidae</taxon>
        <taxon>Plasmodium</taxon>
        <taxon>Plasmodium (Vinckeia)</taxon>
    </lineage>
</organism>
<name>A0A0Y9PYU7_PLABE</name>
<dbReference type="NCBIfam" id="TIGR01590">
    <property type="entry name" value="yir-bir-cir_Pla"/>
    <property type="match status" value="1"/>
</dbReference>
<reference evidence="2 3" key="1">
    <citation type="submission" date="2016-02" db="EMBL/GenBank/DDBJ databases">
        <authorList>
            <consortium name="Pathogen Informatics"/>
        </authorList>
    </citation>
    <scope>NUCLEOTIDE SEQUENCE [LARGE SCALE GENOMIC DNA]</scope>
    <source>
        <strain evidence="2 3">K173</strain>
    </source>
</reference>
<keyword evidence="1" id="KW-0812">Transmembrane</keyword>
<evidence type="ECO:0000256" key="1">
    <source>
        <dbReference type="SAM" id="Phobius"/>
    </source>
</evidence>
<dbReference type="AlphaFoldDB" id="A0A0Y9PYU7"/>
<keyword evidence="1" id="KW-0472">Membrane</keyword>